<proteinExistence type="predicted"/>
<evidence type="ECO:0000313" key="3">
    <source>
        <dbReference type="Proteomes" id="UP000232323"/>
    </source>
</evidence>
<keyword evidence="1" id="KW-0472">Membrane</keyword>
<keyword evidence="1" id="KW-1133">Transmembrane helix</keyword>
<dbReference type="AlphaFoldDB" id="A0A250XJC8"/>
<feature type="transmembrane region" description="Helical" evidence="1">
    <location>
        <begin position="168"/>
        <end position="190"/>
    </location>
</feature>
<feature type="transmembrane region" description="Helical" evidence="1">
    <location>
        <begin position="124"/>
        <end position="148"/>
    </location>
</feature>
<comment type="caution">
    <text evidence="2">The sequence shown here is derived from an EMBL/GenBank/DDBJ whole genome shotgun (WGS) entry which is preliminary data.</text>
</comment>
<feature type="transmembrane region" description="Helical" evidence="1">
    <location>
        <begin position="81"/>
        <end position="104"/>
    </location>
</feature>
<gene>
    <name evidence="2" type="ORF">CEUSTIGMA_g10552.t1</name>
</gene>
<organism evidence="2 3">
    <name type="scientific">Chlamydomonas eustigma</name>
    <dbReference type="NCBI Taxonomy" id="1157962"/>
    <lineage>
        <taxon>Eukaryota</taxon>
        <taxon>Viridiplantae</taxon>
        <taxon>Chlorophyta</taxon>
        <taxon>core chlorophytes</taxon>
        <taxon>Chlorophyceae</taxon>
        <taxon>CS clade</taxon>
        <taxon>Chlamydomonadales</taxon>
        <taxon>Chlamydomonadaceae</taxon>
        <taxon>Chlamydomonas</taxon>
    </lineage>
</organism>
<evidence type="ECO:0000313" key="2">
    <source>
        <dbReference type="EMBL" id="GAX83126.1"/>
    </source>
</evidence>
<accession>A0A250XJC8</accession>
<evidence type="ECO:0000256" key="1">
    <source>
        <dbReference type="SAM" id="Phobius"/>
    </source>
</evidence>
<protein>
    <submittedName>
        <fullName evidence="2">Uncharacterized protein</fullName>
    </submittedName>
</protein>
<sequence>MAFMIYKCLGLICSIVGAVIAAIGMNRGWAYGSAEPTPQWGAFKPGLTVHLDLGWWNVTSVIDSQYYPGTAEMATNTGQDFGAFIIAVISISACYSMVIIFHAVSSELSSYHPSCLPGDSALSYTSAGVGALVLLASVSLYAGLAIGAHGEVKKQFEAKSMVAELWPLPSWAFAGALVSGVGHLIAAWMLQVSASAESPTEWGGGMAAYRTVGYKSTL</sequence>
<reference evidence="2 3" key="1">
    <citation type="submission" date="2017-08" db="EMBL/GenBank/DDBJ databases">
        <title>Acidophilic green algal genome provides insights into adaptation to an acidic environment.</title>
        <authorList>
            <person name="Hirooka S."/>
            <person name="Hirose Y."/>
            <person name="Kanesaki Y."/>
            <person name="Higuchi S."/>
            <person name="Fujiwara T."/>
            <person name="Onuma R."/>
            <person name="Era A."/>
            <person name="Ohbayashi R."/>
            <person name="Uzuka A."/>
            <person name="Nozaki H."/>
            <person name="Yoshikawa H."/>
            <person name="Miyagishima S.Y."/>
        </authorList>
    </citation>
    <scope>NUCLEOTIDE SEQUENCE [LARGE SCALE GENOMIC DNA]</scope>
    <source>
        <strain evidence="2 3">NIES-2499</strain>
    </source>
</reference>
<dbReference type="EMBL" id="BEGY01000092">
    <property type="protein sequence ID" value="GAX83126.1"/>
    <property type="molecule type" value="Genomic_DNA"/>
</dbReference>
<keyword evidence="3" id="KW-1185">Reference proteome</keyword>
<keyword evidence="1" id="KW-0812">Transmembrane</keyword>
<dbReference type="Proteomes" id="UP000232323">
    <property type="component" value="Unassembled WGS sequence"/>
</dbReference>
<name>A0A250XJC8_9CHLO</name>